<sequence length="416" mass="48055">MTVVHRIVSFGFNLIQRHFNVGHPTEQFFLLRCLDVVSPAMLLQRPRSNLEVALKTLCLSVMVAHAIALAYDFSQQTDVRLAMDMLSMLSLFVSIILRSTCMRQYLAHINALDRLEKRPTFRVGTPYADESRRNVALQNSRYLGVALVMHSLTVTMYVIQNMVREHSFVKIITSFPVDLSERAPVLERAADLCYSLVGYVWGWYHGATQLTIIVLLRYAITEFRVFLHSLDSLDDQLRQRREQSQGAPDEERILRELLYEHARYHSQLVVVVTHLRTLLRNYSLVHFSFYMIIVATFMTRISIIPGRSAFGLAIPLMATSIYFLETFGMCMLVEMLVQLNRKVSTSLYEFSWPQYLRYGRTIKRPMMLMMMQANMTKDFSAGGMTTVSAELFAKTCRMIYTMMMFMANMANVESQP</sequence>
<dbReference type="EnsemblMetazoa" id="AMEM017193-RA">
    <property type="protein sequence ID" value="AMEM017193-PA"/>
    <property type="gene ID" value="AMEM017193"/>
</dbReference>
<dbReference type="AlphaFoldDB" id="A0A182VLW6"/>
<evidence type="ECO:0000256" key="1">
    <source>
        <dbReference type="ARBA" id="ARBA00004651"/>
    </source>
</evidence>
<keyword evidence="3" id="KW-0716">Sensory transduction</keyword>
<feature type="transmembrane region" description="Helical" evidence="10">
    <location>
        <begin position="201"/>
        <end position="220"/>
    </location>
</feature>
<feature type="transmembrane region" description="Helical" evidence="10">
    <location>
        <begin position="79"/>
        <end position="97"/>
    </location>
</feature>
<dbReference type="Pfam" id="PF02949">
    <property type="entry name" value="7tm_6"/>
    <property type="match status" value="1"/>
</dbReference>
<reference evidence="11" key="1">
    <citation type="submission" date="2020-05" db="UniProtKB">
        <authorList>
            <consortium name="EnsemblMetazoa"/>
        </authorList>
    </citation>
    <scope>IDENTIFICATION</scope>
    <source>
        <strain evidence="11">MAF</strain>
    </source>
</reference>
<dbReference type="GO" id="GO:0005549">
    <property type="term" value="F:odorant binding"/>
    <property type="evidence" value="ECO:0007669"/>
    <property type="project" value="InterPro"/>
</dbReference>
<evidence type="ECO:0000256" key="4">
    <source>
        <dbReference type="ARBA" id="ARBA00022692"/>
    </source>
</evidence>
<evidence type="ECO:0000256" key="7">
    <source>
        <dbReference type="ARBA" id="ARBA00023136"/>
    </source>
</evidence>
<feature type="transmembrane region" description="Helical" evidence="10">
    <location>
        <begin position="52"/>
        <end position="73"/>
    </location>
</feature>
<keyword evidence="4 10" id="KW-0812">Transmembrane</keyword>
<feature type="transmembrane region" description="Helical" evidence="10">
    <location>
        <begin position="284"/>
        <end position="303"/>
    </location>
</feature>
<keyword evidence="5" id="KW-0552">Olfaction</keyword>
<dbReference type="PANTHER" id="PTHR21137">
    <property type="entry name" value="ODORANT RECEPTOR"/>
    <property type="match status" value="1"/>
</dbReference>
<dbReference type="VEuPathDB" id="VectorBase:AMEM017193"/>
<dbReference type="GO" id="GO:0007165">
    <property type="term" value="P:signal transduction"/>
    <property type="evidence" value="ECO:0007669"/>
    <property type="project" value="UniProtKB-KW"/>
</dbReference>
<feature type="transmembrane region" description="Helical" evidence="10">
    <location>
        <begin position="142"/>
        <end position="159"/>
    </location>
</feature>
<dbReference type="STRING" id="30066.A0A182VLW6"/>
<name>A0A182VLW6_ANOME</name>
<keyword evidence="7 10" id="KW-0472">Membrane</keyword>
<proteinExistence type="predicted"/>
<keyword evidence="9" id="KW-0807">Transducer</keyword>
<evidence type="ECO:0000256" key="2">
    <source>
        <dbReference type="ARBA" id="ARBA00022475"/>
    </source>
</evidence>
<feature type="transmembrane region" description="Helical" evidence="10">
    <location>
        <begin position="309"/>
        <end position="333"/>
    </location>
</feature>
<dbReference type="Proteomes" id="UP000075903">
    <property type="component" value="Unassembled WGS sequence"/>
</dbReference>
<organism evidence="11 12">
    <name type="scientific">Anopheles merus</name>
    <name type="common">Mosquito</name>
    <dbReference type="NCBI Taxonomy" id="30066"/>
    <lineage>
        <taxon>Eukaryota</taxon>
        <taxon>Metazoa</taxon>
        <taxon>Ecdysozoa</taxon>
        <taxon>Arthropoda</taxon>
        <taxon>Hexapoda</taxon>
        <taxon>Insecta</taxon>
        <taxon>Pterygota</taxon>
        <taxon>Neoptera</taxon>
        <taxon>Endopterygota</taxon>
        <taxon>Diptera</taxon>
        <taxon>Nematocera</taxon>
        <taxon>Culicoidea</taxon>
        <taxon>Culicidae</taxon>
        <taxon>Anophelinae</taxon>
        <taxon>Anopheles</taxon>
    </lineage>
</organism>
<dbReference type="InterPro" id="IPR004117">
    <property type="entry name" value="7tm6_olfct_rcpt"/>
</dbReference>
<evidence type="ECO:0000256" key="5">
    <source>
        <dbReference type="ARBA" id="ARBA00022725"/>
    </source>
</evidence>
<evidence type="ECO:0000256" key="8">
    <source>
        <dbReference type="ARBA" id="ARBA00023170"/>
    </source>
</evidence>
<evidence type="ECO:0008006" key="13">
    <source>
        <dbReference type="Google" id="ProtNLM"/>
    </source>
</evidence>
<keyword evidence="8" id="KW-0675">Receptor</keyword>
<evidence type="ECO:0000256" key="3">
    <source>
        <dbReference type="ARBA" id="ARBA00022606"/>
    </source>
</evidence>
<accession>A0A182VLW6</accession>
<comment type="subcellular location">
    <subcellularLocation>
        <location evidence="1">Cell membrane</location>
        <topology evidence="1">Multi-pass membrane protein</topology>
    </subcellularLocation>
</comment>
<evidence type="ECO:0000256" key="10">
    <source>
        <dbReference type="SAM" id="Phobius"/>
    </source>
</evidence>
<keyword evidence="6 10" id="KW-1133">Transmembrane helix</keyword>
<dbReference type="PANTHER" id="PTHR21137:SF35">
    <property type="entry name" value="ODORANT RECEPTOR 19A-RELATED"/>
    <property type="match status" value="1"/>
</dbReference>
<evidence type="ECO:0000256" key="6">
    <source>
        <dbReference type="ARBA" id="ARBA00022989"/>
    </source>
</evidence>
<keyword evidence="12" id="KW-1185">Reference proteome</keyword>
<protein>
    <recommendedName>
        <fullName evidence="13">Odorant receptor</fullName>
    </recommendedName>
</protein>
<evidence type="ECO:0000313" key="12">
    <source>
        <dbReference type="Proteomes" id="UP000075903"/>
    </source>
</evidence>
<evidence type="ECO:0000313" key="11">
    <source>
        <dbReference type="EnsemblMetazoa" id="AMEM017193-PA"/>
    </source>
</evidence>
<dbReference type="GO" id="GO:0005886">
    <property type="term" value="C:plasma membrane"/>
    <property type="evidence" value="ECO:0007669"/>
    <property type="project" value="UniProtKB-SubCell"/>
</dbReference>
<dbReference type="GO" id="GO:0004984">
    <property type="term" value="F:olfactory receptor activity"/>
    <property type="evidence" value="ECO:0007669"/>
    <property type="project" value="InterPro"/>
</dbReference>
<evidence type="ECO:0000256" key="9">
    <source>
        <dbReference type="ARBA" id="ARBA00023224"/>
    </source>
</evidence>
<keyword evidence="2" id="KW-1003">Cell membrane</keyword>